<evidence type="ECO:0000259" key="6">
    <source>
        <dbReference type="Pfam" id="PF21366"/>
    </source>
</evidence>
<keyword evidence="1" id="KW-0479">Metal-binding</keyword>
<keyword evidence="8" id="KW-1185">Reference proteome</keyword>
<dbReference type="InterPro" id="IPR041386">
    <property type="entry name" value="XAF1_C"/>
</dbReference>
<evidence type="ECO:0000256" key="3">
    <source>
        <dbReference type="ARBA" id="ARBA00022833"/>
    </source>
</evidence>
<gene>
    <name evidence="7" type="primary">Xaf1</name>
    <name evidence="7" type="ORF">ASASCU_R03922</name>
</gene>
<dbReference type="PANTHER" id="PTHR16295:SF17">
    <property type="entry name" value="XIAP-ASSOCIATED FACTOR 1"/>
    <property type="match status" value="1"/>
</dbReference>
<feature type="domain" description="XIAP-associated factor 1 C-terminal" evidence="5">
    <location>
        <begin position="160"/>
        <end position="196"/>
    </location>
</feature>
<dbReference type="AlphaFoldDB" id="A0A7K7KXR8"/>
<evidence type="ECO:0000256" key="1">
    <source>
        <dbReference type="ARBA" id="ARBA00022723"/>
    </source>
</evidence>
<evidence type="ECO:0000259" key="5">
    <source>
        <dbReference type="Pfam" id="PF18608"/>
    </source>
</evidence>
<evidence type="ECO:0000313" key="7">
    <source>
        <dbReference type="EMBL" id="NWZ23448.1"/>
    </source>
</evidence>
<organism evidence="7 8">
    <name type="scientific">Asarcornis scutulata</name>
    <dbReference type="NCBI Taxonomy" id="75869"/>
    <lineage>
        <taxon>Eukaryota</taxon>
        <taxon>Metazoa</taxon>
        <taxon>Chordata</taxon>
        <taxon>Craniata</taxon>
        <taxon>Vertebrata</taxon>
        <taxon>Euteleostomi</taxon>
        <taxon>Archelosauria</taxon>
        <taxon>Archosauria</taxon>
        <taxon>Dinosauria</taxon>
        <taxon>Saurischia</taxon>
        <taxon>Theropoda</taxon>
        <taxon>Coelurosauria</taxon>
        <taxon>Aves</taxon>
        <taxon>Neognathae</taxon>
        <taxon>Galloanserae</taxon>
        <taxon>Anseriformes</taxon>
        <taxon>Anatidae</taxon>
        <taxon>Anatinae</taxon>
        <taxon>Asarcornis</taxon>
    </lineage>
</organism>
<evidence type="ECO:0000256" key="2">
    <source>
        <dbReference type="ARBA" id="ARBA00022771"/>
    </source>
</evidence>
<feature type="domain" description="TRAFD1/XAF1 zinc finger" evidence="6">
    <location>
        <begin position="9"/>
        <end position="49"/>
    </location>
</feature>
<dbReference type="GO" id="GO:0008270">
    <property type="term" value="F:zinc ion binding"/>
    <property type="evidence" value="ECO:0007669"/>
    <property type="project" value="UniProtKB-KW"/>
</dbReference>
<protein>
    <submittedName>
        <fullName evidence="7">XAF1 factor</fullName>
    </submittedName>
</protein>
<proteinExistence type="predicted"/>
<dbReference type="InterPro" id="IPR051986">
    <property type="entry name" value="Innate_Immune_Apopt_Reg"/>
</dbReference>
<dbReference type="InterPro" id="IPR049439">
    <property type="entry name" value="TRAFD1-XIAF1_Znf"/>
</dbReference>
<keyword evidence="3" id="KW-0862">Zinc</keyword>
<name>A0A7K7KXR8_9AVES</name>
<keyword evidence="2" id="KW-0863">Zinc-finger</keyword>
<comment type="caution">
    <text evidence="7">The sequence shown here is derived from an EMBL/GenBank/DDBJ whole genome shotgun (WGS) entry which is preliminary data.</text>
</comment>
<feature type="non-terminal residue" evidence="7">
    <location>
        <position position="196"/>
    </location>
</feature>
<dbReference type="Gene3D" id="6.10.250.1730">
    <property type="match status" value="1"/>
</dbReference>
<feature type="region of interest" description="Disordered" evidence="4">
    <location>
        <begin position="123"/>
        <end position="162"/>
    </location>
</feature>
<dbReference type="Pfam" id="PF21366">
    <property type="entry name" value="TRAFD1-XIAF1_ZnF"/>
    <property type="match status" value="1"/>
</dbReference>
<evidence type="ECO:0000313" key="8">
    <source>
        <dbReference type="Proteomes" id="UP000525565"/>
    </source>
</evidence>
<feature type="non-terminal residue" evidence="7">
    <location>
        <position position="1"/>
    </location>
</feature>
<dbReference type="EMBL" id="VZSO01000093">
    <property type="protein sequence ID" value="NWZ23448.1"/>
    <property type="molecule type" value="Genomic_DNA"/>
</dbReference>
<dbReference type="GO" id="GO:0006915">
    <property type="term" value="P:apoptotic process"/>
    <property type="evidence" value="ECO:0007669"/>
    <property type="project" value="InterPro"/>
</dbReference>
<evidence type="ECO:0000256" key="4">
    <source>
        <dbReference type="SAM" id="MobiDB-lite"/>
    </source>
</evidence>
<dbReference type="Pfam" id="PF18608">
    <property type="entry name" value="XAF1_C"/>
    <property type="match status" value="1"/>
</dbReference>
<dbReference type="InterPro" id="IPR031220">
    <property type="entry name" value="XAF1_C_sf"/>
</dbReference>
<reference evidence="7 8" key="1">
    <citation type="submission" date="2019-09" db="EMBL/GenBank/DDBJ databases">
        <title>Bird 10,000 Genomes (B10K) Project - Family phase.</title>
        <authorList>
            <person name="Zhang G."/>
        </authorList>
    </citation>
    <scope>NUCLEOTIDE SEQUENCE [LARGE SCALE GENOMIC DNA]</scope>
    <source>
        <strain evidence="7">OUT-0051</strain>
        <tissue evidence="7">Kidney</tissue>
    </source>
</reference>
<dbReference type="PANTHER" id="PTHR16295">
    <property type="entry name" value="TRAF-TYPE ZINC FINGER PROTEIN-RELATED"/>
    <property type="match status" value="1"/>
</dbReference>
<sequence>AMKCKICVLEIPFNKLHEHLKTCASRTEWCWECNKYVMYKDQNKHKDICQNSGMSCHKDVNFQVSEASTNAKFIYSTGKQNSSLLCTGSTLLNVDENPPAFSTPSTSLAPSSSSEKAIAWKDHCPKGKGRYHPLTSKTSPKPSKNKKMVGFPSPTRGRLSTSPQALKDTWSYDLLVNCAHCNVILPLPTLQKHEVR</sequence>
<dbReference type="GO" id="GO:0005739">
    <property type="term" value="C:mitochondrion"/>
    <property type="evidence" value="ECO:0007669"/>
    <property type="project" value="TreeGrafter"/>
</dbReference>
<dbReference type="Proteomes" id="UP000525565">
    <property type="component" value="Unassembled WGS sequence"/>
</dbReference>
<accession>A0A7K7KXR8</accession>